<keyword evidence="3 4" id="KW-0443">Lipid metabolism</keyword>
<dbReference type="PANTHER" id="PTHR11011:SF12">
    <property type="entry name" value="FATTY ACYL-COA REDUCTASE"/>
    <property type="match status" value="1"/>
</dbReference>
<dbReference type="SUPFAM" id="SSF51735">
    <property type="entry name" value="NAD(P)-binding Rossmann-fold domains"/>
    <property type="match status" value="1"/>
</dbReference>
<feature type="domain" description="Fatty acyl-CoA reductase C-terminal" evidence="5">
    <location>
        <begin position="182"/>
        <end position="274"/>
    </location>
</feature>
<dbReference type="Pfam" id="PF07993">
    <property type="entry name" value="NAD_binding_4"/>
    <property type="match status" value="1"/>
</dbReference>
<keyword evidence="4" id="KW-0521">NADP</keyword>
<evidence type="ECO:0000313" key="8">
    <source>
        <dbReference type="Proteomes" id="UP001430953"/>
    </source>
</evidence>
<evidence type="ECO:0000256" key="3">
    <source>
        <dbReference type="ARBA" id="ARBA00023098"/>
    </source>
</evidence>
<dbReference type="EMBL" id="JADYXP020000004">
    <property type="protein sequence ID" value="KAL0125703.1"/>
    <property type="molecule type" value="Genomic_DNA"/>
</dbReference>
<dbReference type="InterPro" id="IPR033640">
    <property type="entry name" value="FAR_C"/>
</dbReference>
<keyword evidence="4" id="KW-0472">Membrane</keyword>
<name>A0AAW2GDS8_9HYME</name>
<evidence type="ECO:0000256" key="4">
    <source>
        <dbReference type="RuleBase" id="RU363097"/>
    </source>
</evidence>
<keyword evidence="4" id="KW-0812">Transmembrane</keyword>
<dbReference type="GO" id="GO:0005777">
    <property type="term" value="C:peroxisome"/>
    <property type="evidence" value="ECO:0007669"/>
    <property type="project" value="TreeGrafter"/>
</dbReference>
<evidence type="ECO:0000313" key="7">
    <source>
        <dbReference type="EMBL" id="KAL0125703.1"/>
    </source>
</evidence>
<dbReference type="PANTHER" id="PTHR11011">
    <property type="entry name" value="MALE STERILITY PROTEIN 2-RELATED"/>
    <property type="match status" value="1"/>
</dbReference>
<dbReference type="EC" id="1.2.1.84" evidence="4"/>
<dbReference type="InterPro" id="IPR026055">
    <property type="entry name" value="FAR"/>
</dbReference>
<evidence type="ECO:0000259" key="5">
    <source>
        <dbReference type="Pfam" id="PF03015"/>
    </source>
</evidence>
<comment type="caution">
    <text evidence="7">The sequence shown here is derived from an EMBL/GenBank/DDBJ whole genome shotgun (WGS) entry which is preliminary data.</text>
</comment>
<comment type="similarity">
    <text evidence="1 4">Belongs to the fatty acyl-CoA reductase family.</text>
</comment>
<dbReference type="Pfam" id="PF03015">
    <property type="entry name" value="Sterile"/>
    <property type="match status" value="1"/>
</dbReference>
<feature type="transmembrane region" description="Helical" evidence="4">
    <location>
        <begin position="288"/>
        <end position="309"/>
    </location>
</feature>
<dbReference type="GO" id="GO:0102965">
    <property type="term" value="F:alcohol-forming long-chain fatty acyl-CoA reductase activity"/>
    <property type="evidence" value="ECO:0007669"/>
    <property type="project" value="UniProtKB-EC"/>
</dbReference>
<protein>
    <recommendedName>
        <fullName evidence="4">Fatty acyl-CoA reductase</fullName>
        <ecNumber evidence="4">1.2.1.84</ecNumber>
    </recommendedName>
</protein>
<dbReference type="GO" id="GO:0035336">
    <property type="term" value="P:long-chain fatty-acyl-CoA metabolic process"/>
    <property type="evidence" value="ECO:0007669"/>
    <property type="project" value="TreeGrafter"/>
</dbReference>
<keyword evidence="4" id="KW-0560">Oxidoreductase</keyword>
<dbReference type="CDD" id="cd09071">
    <property type="entry name" value="FAR_C"/>
    <property type="match status" value="1"/>
</dbReference>
<feature type="domain" description="Thioester reductase (TE)" evidence="6">
    <location>
        <begin position="10"/>
        <end position="108"/>
    </location>
</feature>
<dbReference type="Proteomes" id="UP001430953">
    <property type="component" value="Unassembled WGS sequence"/>
</dbReference>
<dbReference type="InterPro" id="IPR013120">
    <property type="entry name" value="FAR_NAD-bd"/>
</dbReference>
<feature type="transmembrane region" description="Helical" evidence="4">
    <location>
        <begin position="177"/>
        <end position="197"/>
    </location>
</feature>
<sequence>MRLVEWLDDEGIDLITPKLLHPHPNTYTYSKRLAETLVSNEYPTLPCCIARPSIVIPSYQEPMPGWVDNLNGPTGLMVGAGKGVIRSMHCNGDYHAEVIPVDFATNTIITIAYKLGTEWQNTQKSIPVVNITQGNVRPITWGEVLETGRTKLHEYPFEGQVWFPDGDIRSTKFIHNLFVFFFHLIPAYLIDFLMLILRQKRFMVRIQKRISDGLEVLQYFTTREWKFYNDKYLKLDKDQSDYDRNNFRIVRYDIDINTYFKHIILGARQYCMKENLSTLPKARRHQKIMYVVHVTTVYLFYFGILYFIYNNVGIVKLCLDYVTDIIKSLPLIGGLLQKIHL</sequence>
<evidence type="ECO:0000256" key="1">
    <source>
        <dbReference type="ARBA" id="ARBA00005928"/>
    </source>
</evidence>
<proteinExistence type="inferred from homology"/>
<dbReference type="AlphaFoldDB" id="A0AAW2GDS8"/>
<evidence type="ECO:0000259" key="6">
    <source>
        <dbReference type="Pfam" id="PF07993"/>
    </source>
</evidence>
<reference evidence="7 8" key="1">
    <citation type="submission" date="2023-03" db="EMBL/GenBank/DDBJ databases">
        <title>High recombination rates correlate with genetic variation in Cardiocondyla obscurior ants.</title>
        <authorList>
            <person name="Errbii M."/>
        </authorList>
    </citation>
    <scope>NUCLEOTIDE SEQUENCE [LARGE SCALE GENOMIC DNA]</scope>
    <source>
        <strain evidence="7">Alpha-2009</strain>
        <tissue evidence="7">Whole body</tissue>
    </source>
</reference>
<comment type="catalytic activity">
    <reaction evidence="4">
        <text>a long-chain fatty acyl-CoA + 2 NADPH + 2 H(+) = a long-chain primary fatty alcohol + 2 NADP(+) + CoA</text>
        <dbReference type="Rhea" id="RHEA:52716"/>
        <dbReference type="ChEBI" id="CHEBI:15378"/>
        <dbReference type="ChEBI" id="CHEBI:57287"/>
        <dbReference type="ChEBI" id="CHEBI:57783"/>
        <dbReference type="ChEBI" id="CHEBI:58349"/>
        <dbReference type="ChEBI" id="CHEBI:77396"/>
        <dbReference type="ChEBI" id="CHEBI:83139"/>
        <dbReference type="EC" id="1.2.1.84"/>
    </reaction>
</comment>
<gene>
    <name evidence="7" type="ORF">PUN28_004638</name>
</gene>
<keyword evidence="2 4" id="KW-0444">Lipid biosynthesis</keyword>
<accession>A0AAW2GDS8</accession>
<keyword evidence="4" id="KW-1133">Transmembrane helix</keyword>
<organism evidence="7 8">
    <name type="scientific">Cardiocondyla obscurior</name>
    <dbReference type="NCBI Taxonomy" id="286306"/>
    <lineage>
        <taxon>Eukaryota</taxon>
        <taxon>Metazoa</taxon>
        <taxon>Ecdysozoa</taxon>
        <taxon>Arthropoda</taxon>
        <taxon>Hexapoda</taxon>
        <taxon>Insecta</taxon>
        <taxon>Pterygota</taxon>
        <taxon>Neoptera</taxon>
        <taxon>Endopterygota</taxon>
        <taxon>Hymenoptera</taxon>
        <taxon>Apocrita</taxon>
        <taxon>Aculeata</taxon>
        <taxon>Formicoidea</taxon>
        <taxon>Formicidae</taxon>
        <taxon>Myrmicinae</taxon>
        <taxon>Cardiocondyla</taxon>
    </lineage>
</organism>
<dbReference type="InterPro" id="IPR036291">
    <property type="entry name" value="NAD(P)-bd_dom_sf"/>
</dbReference>
<dbReference type="GO" id="GO:0080019">
    <property type="term" value="F:alcohol-forming very long-chain fatty acyl-CoA reductase activity"/>
    <property type="evidence" value="ECO:0007669"/>
    <property type="project" value="InterPro"/>
</dbReference>
<dbReference type="Gene3D" id="3.40.50.720">
    <property type="entry name" value="NAD(P)-binding Rossmann-like Domain"/>
    <property type="match status" value="1"/>
</dbReference>
<keyword evidence="8" id="KW-1185">Reference proteome</keyword>
<comment type="function">
    <text evidence="4">Catalyzes the reduction of fatty acyl-CoA to fatty alcohols.</text>
</comment>
<evidence type="ECO:0000256" key="2">
    <source>
        <dbReference type="ARBA" id="ARBA00022516"/>
    </source>
</evidence>